<evidence type="ECO:0000313" key="3">
    <source>
        <dbReference type="Proteomes" id="UP000304382"/>
    </source>
</evidence>
<dbReference type="AlphaFoldDB" id="A0A4C2EMH5"/>
<dbReference type="RefSeq" id="WP_137685206.1">
    <property type="nucleotide sequence ID" value="NZ_BIXZ01000010.1"/>
</dbReference>
<protein>
    <submittedName>
        <fullName evidence="2">Uncharacterized protein</fullName>
    </submittedName>
</protein>
<dbReference type="PANTHER" id="PTHR35894:SF1">
    <property type="entry name" value="PHOSPHORIBULOKINASE _ URIDINE KINASE FAMILY"/>
    <property type="match status" value="1"/>
</dbReference>
<dbReference type="Proteomes" id="UP000304382">
    <property type="component" value="Unassembled WGS sequence"/>
</dbReference>
<dbReference type="EMBL" id="BIXZ01000010">
    <property type="protein sequence ID" value="GCF15788.1"/>
    <property type="molecule type" value="Genomic_DNA"/>
</dbReference>
<gene>
    <name evidence="2" type="ORF">Harman_37230</name>
</gene>
<accession>A0A4C2EMH5</accession>
<reference evidence="2 3" key="1">
    <citation type="submission" date="2019-02" db="EMBL/GenBank/DDBJ databases">
        <title>Haloarcula mannanilyticum sp. nov., a mannan degrading haloarchaeon isolated from commercial salt.</title>
        <authorList>
            <person name="Enomoto S."/>
            <person name="Shimane Y."/>
            <person name="Kamekura M."/>
            <person name="Ito T."/>
            <person name="Moriya O."/>
            <person name="Ihara K."/>
            <person name="Takahashi-Ando N."/>
            <person name="Fukushima Y."/>
            <person name="Yoshida Y."/>
            <person name="Usama R."/>
            <person name="Takai K."/>
            <person name="Minegishi H."/>
        </authorList>
    </citation>
    <scope>NUCLEOTIDE SEQUENCE [LARGE SCALE GENOMIC DNA]</scope>
    <source>
        <strain evidence="2 3">MD130-1</strain>
    </source>
</reference>
<dbReference type="Gene3D" id="3.40.50.300">
    <property type="entry name" value="P-loop containing nucleotide triphosphate hydrolases"/>
    <property type="match status" value="1"/>
</dbReference>
<comment type="caution">
    <text evidence="2">The sequence shown here is derived from an EMBL/GenBank/DDBJ whole genome shotgun (WGS) entry which is preliminary data.</text>
</comment>
<dbReference type="OrthoDB" id="350308at2157"/>
<evidence type="ECO:0000256" key="1">
    <source>
        <dbReference type="SAM" id="Coils"/>
    </source>
</evidence>
<feature type="coiled-coil region" evidence="1">
    <location>
        <begin position="961"/>
        <end position="1028"/>
    </location>
</feature>
<dbReference type="InterPro" id="IPR052026">
    <property type="entry name" value="ExeA_AAA_ATPase_DNA-bind"/>
</dbReference>
<dbReference type="SUPFAM" id="SSF52540">
    <property type="entry name" value="P-loop containing nucleoside triphosphate hydrolases"/>
    <property type="match status" value="1"/>
</dbReference>
<dbReference type="PANTHER" id="PTHR35894">
    <property type="entry name" value="GENERAL SECRETION PATHWAY PROTEIN A-RELATED"/>
    <property type="match status" value="1"/>
</dbReference>
<dbReference type="Gene3D" id="1.10.287.1490">
    <property type="match status" value="1"/>
</dbReference>
<proteinExistence type="predicted"/>
<keyword evidence="1" id="KW-0175">Coiled coil</keyword>
<name>A0A4C2EMH5_9EURY</name>
<organism evidence="2 3">
    <name type="scientific">Haloarcula mannanilytica</name>
    <dbReference type="NCBI Taxonomy" id="2509225"/>
    <lineage>
        <taxon>Archaea</taxon>
        <taxon>Methanobacteriati</taxon>
        <taxon>Methanobacteriota</taxon>
        <taxon>Stenosarchaea group</taxon>
        <taxon>Halobacteria</taxon>
        <taxon>Halobacteriales</taxon>
        <taxon>Haloarculaceae</taxon>
        <taxon>Haloarcula</taxon>
    </lineage>
</organism>
<sequence length="1130" mass="128238">MSEPASKFDELGLERDPFSTTIADEEIAAQYSLVGRDDQEYRLREFVQSGIREPDLMKRRLIFGEYGTGKSHHLIELRDEVREGVEVEGETYEALAVYVGNLGLSIRRLYEKIVEEILEDEPRLQDYVEALPDVEPDNSVDEAYQYERLQDNVATNLRKIVTHAREELGYRSVYLFIDEAEDIEAENDEQKVQRFIRSFLHFVNELNTSGLHILLGFSQGARMAITQYEDDDDSLGNALVQRFQGDDIYLGDLTESDVKEMLIDRMDVHRTSNRSDISPIVEDTIDVVTEVTGGHPRSILQIYSEALNYAAKVDADRIDGDAIVYALRDFTSLVRDEDLLSGEALTTLKKALEDAHPDARDDFERLEGRLIGEGDAIPENSFSDGVPGALMSPVTVEGEDAGEIRVLEKRDRHGRYYYVLSEEAKDFLFRGKGDEGTEIQKLDLQATNAPDKYQRYLSRGLALAVQSMGKGSLHKDPVTIASGRYEYALYLIDVDRGPGKGKPTVAVGVYNGQEIPVELLKLYVEAYQSQGATFGALVKQNQQQSAEANKYVNGLDSEERQFVTDRIIEVNLSTEQRDNFIYGRLLALGDSEIQAEGMVDGHTLISEIGIIGGLQETFTETILPFPDKVHRDVIDHLEKNDAREFTIGNLQDELDIQSYNLKSDHMIGLKDQNLVAKSGQRLIYPDIENDRPPWYEIYRRLNEQGALTMEEIQAQVTTDFALGCSRGDENAMIQWYLDHLQRQNYVEPTTVEREGEIHDAYDIVSVEDQYNEARSRAQSRLDAAQALYEEAVSLDAKSINSYKNRIEDYTTQLDQFDEVFNPTHNDLNEVRALIDDIVGLEEDLEDTVSDRKEKIIGNAVSVRDDIDDLRREISKSDVEGSFGSQLDDYDDELGELDTELESLIDNEQYERLAKRTGSIDDRVDTIDDEVEQLLGVKSKCTEKYKQLRDIADSAKDHIDAISAENSSHAELEDQLETIESRFDDYRDQFNSGEFQVALSTLEEIEPDLKSLKDQAQGIEQQQQQYLKQLDDLDPEISDEEGKDLLEEARKTVKKGDFATAPTLIDDLRERAKGPTRREQFVAALREYDGSFTKIVTETDFNETEAFSQLKDVYSDSTSDIEDITVVMTNE</sequence>
<evidence type="ECO:0000313" key="2">
    <source>
        <dbReference type="EMBL" id="GCF15788.1"/>
    </source>
</evidence>
<keyword evidence="3" id="KW-1185">Reference proteome</keyword>
<dbReference type="InterPro" id="IPR027417">
    <property type="entry name" value="P-loop_NTPase"/>
</dbReference>